<feature type="compositionally biased region" description="Pro residues" evidence="1">
    <location>
        <begin position="21"/>
        <end position="37"/>
    </location>
</feature>
<dbReference type="Proteomes" id="UP000800038">
    <property type="component" value="Unassembled WGS sequence"/>
</dbReference>
<dbReference type="EMBL" id="ML976129">
    <property type="protein sequence ID" value="KAF1937684.1"/>
    <property type="molecule type" value="Genomic_DNA"/>
</dbReference>
<accession>A0A6A5SDH7</accession>
<gene>
    <name evidence="3" type="ORF">EJ02DRAFT_505854</name>
</gene>
<feature type="chain" id="PRO_5025436144" evidence="2">
    <location>
        <begin position="17"/>
        <end position="320"/>
    </location>
</feature>
<keyword evidence="4" id="KW-1185">Reference proteome</keyword>
<evidence type="ECO:0000256" key="2">
    <source>
        <dbReference type="SAM" id="SignalP"/>
    </source>
</evidence>
<sequence>MRIAHILGLFALVAAAAGPSSPPPARPPAALPDPPTRPASEDLWGKCRTKGFTFSWAMLAPDGDYDLRKWFWWTFPRSKTDKKFLDLYSTWGIDWALVDLCISPYSDEFETGKCLFFNIDHNDPKKDNVDGQKYKVDGKEYRATGAAFSFPVNWEEGVIMGFNRKSPKHAAEERTPKAPVNLMPGLNQFSDVTWIIWNLRYFLSVEINNEETKAVILRAMNVKGWQLSPWPGHMFESQWPETRAVIATPNVQGFAYLLVQHKEQLGNMYISKLHIFHGETDHKNPCIVIHISQPKSQAAEMERRDEGKSMVRVHMLRAKL</sequence>
<proteinExistence type="predicted"/>
<evidence type="ECO:0000256" key="1">
    <source>
        <dbReference type="SAM" id="MobiDB-lite"/>
    </source>
</evidence>
<keyword evidence="2" id="KW-0732">Signal</keyword>
<evidence type="ECO:0000313" key="4">
    <source>
        <dbReference type="Proteomes" id="UP000800038"/>
    </source>
</evidence>
<protein>
    <submittedName>
        <fullName evidence="3">Uncharacterized protein</fullName>
    </submittedName>
</protein>
<organism evidence="3 4">
    <name type="scientific">Clathrospora elynae</name>
    <dbReference type="NCBI Taxonomy" id="706981"/>
    <lineage>
        <taxon>Eukaryota</taxon>
        <taxon>Fungi</taxon>
        <taxon>Dikarya</taxon>
        <taxon>Ascomycota</taxon>
        <taxon>Pezizomycotina</taxon>
        <taxon>Dothideomycetes</taxon>
        <taxon>Pleosporomycetidae</taxon>
        <taxon>Pleosporales</taxon>
        <taxon>Diademaceae</taxon>
        <taxon>Clathrospora</taxon>
    </lineage>
</organism>
<dbReference type="OrthoDB" id="191139at2759"/>
<dbReference type="AlphaFoldDB" id="A0A6A5SDH7"/>
<evidence type="ECO:0000313" key="3">
    <source>
        <dbReference type="EMBL" id="KAF1937684.1"/>
    </source>
</evidence>
<feature type="signal peptide" evidence="2">
    <location>
        <begin position="1"/>
        <end position="16"/>
    </location>
</feature>
<reference evidence="3" key="1">
    <citation type="journal article" date="2020" name="Stud. Mycol.">
        <title>101 Dothideomycetes genomes: a test case for predicting lifestyles and emergence of pathogens.</title>
        <authorList>
            <person name="Haridas S."/>
            <person name="Albert R."/>
            <person name="Binder M."/>
            <person name="Bloem J."/>
            <person name="Labutti K."/>
            <person name="Salamov A."/>
            <person name="Andreopoulos B."/>
            <person name="Baker S."/>
            <person name="Barry K."/>
            <person name="Bills G."/>
            <person name="Bluhm B."/>
            <person name="Cannon C."/>
            <person name="Castanera R."/>
            <person name="Culley D."/>
            <person name="Daum C."/>
            <person name="Ezra D."/>
            <person name="Gonzalez J."/>
            <person name="Henrissat B."/>
            <person name="Kuo A."/>
            <person name="Liang C."/>
            <person name="Lipzen A."/>
            <person name="Lutzoni F."/>
            <person name="Magnuson J."/>
            <person name="Mondo S."/>
            <person name="Nolan M."/>
            <person name="Ohm R."/>
            <person name="Pangilinan J."/>
            <person name="Park H.-J."/>
            <person name="Ramirez L."/>
            <person name="Alfaro M."/>
            <person name="Sun H."/>
            <person name="Tritt A."/>
            <person name="Yoshinaga Y."/>
            <person name="Zwiers L.-H."/>
            <person name="Turgeon B."/>
            <person name="Goodwin S."/>
            <person name="Spatafora J."/>
            <person name="Crous P."/>
            <person name="Grigoriev I."/>
        </authorList>
    </citation>
    <scope>NUCLEOTIDE SEQUENCE</scope>
    <source>
        <strain evidence="3">CBS 161.51</strain>
    </source>
</reference>
<name>A0A6A5SDH7_9PLEO</name>
<feature type="region of interest" description="Disordered" evidence="1">
    <location>
        <begin position="21"/>
        <end position="41"/>
    </location>
</feature>